<keyword evidence="1" id="KW-0808">Transferase</keyword>
<feature type="non-terminal residue" evidence="1">
    <location>
        <position position="1"/>
    </location>
</feature>
<evidence type="ECO:0000313" key="1">
    <source>
        <dbReference type="EMBL" id="GFD20783.1"/>
    </source>
</evidence>
<dbReference type="EMBL" id="BKCJ011324768">
    <property type="protein sequence ID" value="GFD20783.1"/>
    <property type="molecule type" value="Genomic_DNA"/>
</dbReference>
<keyword evidence="1" id="KW-0695">RNA-directed DNA polymerase</keyword>
<accession>A0A699UFG1</accession>
<gene>
    <name evidence="1" type="ORF">Tci_892752</name>
</gene>
<comment type="caution">
    <text evidence="1">The sequence shown here is derived from an EMBL/GenBank/DDBJ whole genome shotgun (WGS) entry which is preliminary data.</text>
</comment>
<keyword evidence="1" id="KW-0548">Nucleotidyltransferase</keyword>
<sequence>VWLGDQQLRYMFPRIYALEENKECSVAFKLQGDVELSLRRQVRGGVEAQQLVQLQDLIGSSVLGFEREWSFLR</sequence>
<name>A0A699UFG1_TANCI</name>
<proteinExistence type="predicted"/>
<protein>
    <submittedName>
        <fullName evidence="1">RNA-directed DNA polymerase, eukaryota, reverse transcriptase zinc-binding domain protein</fullName>
    </submittedName>
</protein>
<dbReference type="GO" id="GO:0003964">
    <property type="term" value="F:RNA-directed DNA polymerase activity"/>
    <property type="evidence" value="ECO:0007669"/>
    <property type="project" value="UniProtKB-KW"/>
</dbReference>
<dbReference type="AlphaFoldDB" id="A0A699UFG1"/>
<organism evidence="1">
    <name type="scientific">Tanacetum cinerariifolium</name>
    <name type="common">Dalmatian daisy</name>
    <name type="synonym">Chrysanthemum cinerariifolium</name>
    <dbReference type="NCBI Taxonomy" id="118510"/>
    <lineage>
        <taxon>Eukaryota</taxon>
        <taxon>Viridiplantae</taxon>
        <taxon>Streptophyta</taxon>
        <taxon>Embryophyta</taxon>
        <taxon>Tracheophyta</taxon>
        <taxon>Spermatophyta</taxon>
        <taxon>Magnoliopsida</taxon>
        <taxon>eudicotyledons</taxon>
        <taxon>Gunneridae</taxon>
        <taxon>Pentapetalae</taxon>
        <taxon>asterids</taxon>
        <taxon>campanulids</taxon>
        <taxon>Asterales</taxon>
        <taxon>Asteraceae</taxon>
        <taxon>Asteroideae</taxon>
        <taxon>Anthemideae</taxon>
        <taxon>Anthemidinae</taxon>
        <taxon>Tanacetum</taxon>
    </lineage>
</organism>
<reference evidence="1" key="1">
    <citation type="journal article" date="2019" name="Sci. Rep.">
        <title>Draft genome of Tanacetum cinerariifolium, the natural source of mosquito coil.</title>
        <authorList>
            <person name="Yamashiro T."/>
            <person name="Shiraishi A."/>
            <person name="Satake H."/>
            <person name="Nakayama K."/>
        </authorList>
    </citation>
    <scope>NUCLEOTIDE SEQUENCE</scope>
</reference>